<evidence type="ECO:0000256" key="1">
    <source>
        <dbReference type="ARBA" id="ARBA00004479"/>
    </source>
</evidence>
<feature type="signal peptide" evidence="16">
    <location>
        <begin position="1"/>
        <end position="18"/>
    </location>
</feature>
<dbReference type="GO" id="GO:0005524">
    <property type="term" value="F:ATP binding"/>
    <property type="evidence" value="ECO:0007669"/>
    <property type="project" value="UniProtKB-UniRule"/>
</dbReference>
<dbReference type="InterPro" id="IPR000719">
    <property type="entry name" value="Prot_kinase_dom"/>
</dbReference>
<dbReference type="CDD" id="cd14055">
    <property type="entry name" value="STKc_TGFbR2_like"/>
    <property type="match status" value="1"/>
</dbReference>
<evidence type="ECO:0000256" key="14">
    <source>
        <dbReference type="RuleBase" id="RU361271"/>
    </source>
</evidence>
<feature type="domain" description="Protein kinase" evidence="17">
    <location>
        <begin position="262"/>
        <end position="567"/>
    </location>
</feature>
<feature type="region of interest" description="Disordered" evidence="15">
    <location>
        <begin position="217"/>
        <end position="248"/>
    </location>
</feature>
<keyword evidence="10 14" id="KW-1133">Transmembrane helix</keyword>
<evidence type="ECO:0000256" key="10">
    <source>
        <dbReference type="ARBA" id="ARBA00022989"/>
    </source>
</evidence>
<evidence type="ECO:0000256" key="6">
    <source>
        <dbReference type="ARBA" id="ARBA00022729"/>
    </source>
</evidence>
<dbReference type="PANTHER" id="PTHR23255:SF71">
    <property type="entry name" value="RECEPTOR PROTEIN SERINE_THREONINE KINASE"/>
    <property type="match status" value="1"/>
</dbReference>
<keyword evidence="4 14" id="KW-0808">Transferase</keyword>
<evidence type="ECO:0000256" key="16">
    <source>
        <dbReference type="SAM" id="SignalP"/>
    </source>
</evidence>
<dbReference type="PROSITE" id="PS50011">
    <property type="entry name" value="PROTEIN_KINASE_DOM"/>
    <property type="match status" value="1"/>
</dbReference>
<dbReference type="FunFam" id="1.10.510.10:FF:000304">
    <property type="entry name" value="Receptor protein serine/threonine kinase"/>
    <property type="match status" value="1"/>
</dbReference>
<dbReference type="EC" id="2.7.11.30" evidence="14"/>
<dbReference type="Gene3D" id="3.30.200.20">
    <property type="entry name" value="Phosphorylase Kinase, domain 1"/>
    <property type="match status" value="1"/>
</dbReference>
<evidence type="ECO:0000256" key="8">
    <source>
        <dbReference type="ARBA" id="ARBA00022777"/>
    </source>
</evidence>
<dbReference type="GO" id="GO:0046872">
    <property type="term" value="F:metal ion binding"/>
    <property type="evidence" value="ECO:0007669"/>
    <property type="project" value="UniProtKB-KW"/>
</dbReference>
<keyword evidence="14" id="KW-0460">Magnesium</keyword>
<dbReference type="InterPro" id="IPR011009">
    <property type="entry name" value="Kinase-like_dom_sf"/>
</dbReference>
<comment type="subcellular location">
    <subcellularLocation>
        <location evidence="1 14">Membrane</location>
        <topology evidence="1 14">Single-pass type I membrane protein</topology>
    </subcellularLocation>
</comment>
<keyword evidence="12 14" id="KW-0675">Receptor</keyword>
<evidence type="ECO:0000259" key="17">
    <source>
        <dbReference type="PROSITE" id="PS50011"/>
    </source>
</evidence>
<dbReference type="EMBL" id="MK537341">
    <property type="protein sequence ID" value="QEO33305.1"/>
    <property type="molecule type" value="mRNA"/>
</dbReference>
<dbReference type="GO" id="GO:0004675">
    <property type="term" value="F:transmembrane receptor protein serine/threonine kinase activity"/>
    <property type="evidence" value="ECO:0007669"/>
    <property type="project" value="UniProtKB-EC"/>
</dbReference>
<dbReference type="InterPro" id="IPR008271">
    <property type="entry name" value="Ser/Thr_kinase_AS"/>
</dbReference>
<feature type="binding site" evidence="13">
    <location>
        <position position="295"/>
    </location>
    <ligand>
        <name>ATP</name>
        <dbReference type="ChEBI" id="CHEBI:30616"/>
    </ligand>
</feature>
<feature type="compositionally biased region" description="Low complexity" evidence="15">
    <location>
        <begin position="218"/>
        <end position="230"/>
    </location>
</feature>
<evidence type="ECO:0000256" key="4">
    <source>
        <dbReference type="ARBA" id="ARBA00022679"/>
    </source>
</evidence>
<evidence type="ECO:0000256" key="5">
    <source>
        <dbReference type="ARBA" id="ARBA00022692"/>
    </source>
</evidence>
<dbReference type="InterPro" id="IPR001245">
    <property type="entry name" value="Ser-Thr/Tyr_kinase_cat_dom"/>
</dbReference>
<keyword evidence="6 16" id="KW-0732">Signal</keyword>
<evidence type="ECO:0000256" key="12">
    <source>
        <dbReference type="ARBA" id="ARBA00023170"/>
    </source>
</evidence>
<gene>
    <name evidence="18" type="primary">TGFBR2</name>
</gene>
<keyword evidence="14" id="KW-0464">Manganese</keyword>
<dbReference type="AlphaFoldDB" id="A0A5C1ZZ53"/>
<comment type="similarity">
    <text evidence="2 14">Belongs to the protein kinase superfamily. TKL Ser/Thr protein kinase family. TGFB receptor subfamily.</text>
</comment>
<dbReference type="PRINTS" id="PR00653">
    <property type="entry name" value="ACTIVIN2R"/>
</dbReference>
<evidence type="ECO:0000256" key="15">
    <source>
        <dbReference type="SAM" id="MobiDB-lite"/>
    </source>
</evidence>
<dbReference type="SUPFAM" id="SSF56112">
    <property type="entry name" value="Protein kinase-like (PK-like)"/>
    <property type="match status" value="1"/>
</dbReference>
<comment type="cofactor">
    <cofactor evidence="14">
        <name>Mg(2+)</name>
        <dbReference type="ChEBI" id="CHEBI:18420"/>
    </cofactor>
    <cofactor evidence="14">
        <name>Mn(2+)</name>
        <dbReference type="ChEBI" id="CHEBI:29035"/>
    </cofactor>
</comment>
<dbReference type="PANTHER" id="PTHR23255">
    <property type="entry name" value="TRANSFORMING GROWTH FACTOR-BETA RECEPTOR TYPE I AND II"/>
    <property type="match status" value="1"/>
</dbReference>
<evidence type="ECO:0000256" key="13">
    <source>
        <dbReference type="PROSITE-ProRule" id="PRU10141"/>
    </source>
</evidence>
<keyword evidence="5 14" id="KW-0812">Transmembrane</keyword>
<name>A0A5C1ZZ53_MESNU</name>
<feature type="transmembrane region" description="Helical" evidence="14">
    <location>
        <begin position="180"/>
        <end position="204"/>
    </location>
</feature>
<accession>A0A5C1ZZ53</accession>
<keyword evidence="3 14" id="KW-0723">Serine/threonine-protein kinase</keyword>
<dbReference type="SMART" id="SM00220">
    <property type="entry name" value="S_TKc"/>
    <property type="match status" value="1"/>
</dbReference>
<keyword evidence="11 14" id="KW-0472">Membrane</keyword>
<keyword evidence="9 13" id="KW-0067">ATP-binding</keyword>
<dbReference type="GO" id="GO:0043235">
    <property type="term" value="C:receptor complex"/>
    <property type="evidence" value="ECO:0007669"/>
    <property type="project" value="TreeGrafter"/>
</dbReference>
<evidence type="ECO:0000256" key="7">
    <source>
        <dbReference type="ARBA" id="ARBA00022741"/>
    </source>
</evidence>
<evidence type="ECO:0000256" key="11">
    <source>
        <dbReference type="ARBA" id="ARBA00023136"/>
    </source>
</evidence>
<keyword evidence="14" id="KW-0479">Metal-binding</keyword>
<comment type="catalytic activity">
    <reaction evidence="14">
        <text>L-threonyl-[receptor-protein] + ATP = O-phospho-L-threonyl-[receptor-protein] + ADP + H(+)</text>
        <dbReference type="Rhea" id="RHEA:44880"/>
        <dbReference type="Rhea" id="RHEA-COMP:11024"/>
        <dbReference type="Rhea" id="RHEA-COMP:11025"/>
        <dbReference type="ChEBI" id="CHEBI:15378"/>
        <dbReference type="ChEBI" id="CHEBI:30013"/>
        <dbReference type="ChEBI" id="CHEBI:30616"/>
        <dbReference type="ChEBI" id="CHEBI:61977"/>
        <dbReference type="ChEBI" id="CHEBI:456216"/>
        <dbReference type="EC" id="2.7.11.30"/>
    </reaction>
</comment>
<keyword evidence="8 14" id="KW-0418">Kinase</keyword>
<feature type="compositionally biased region" description="Basic and acidic residues" evidence="15">
    <location>
        <begin position="150"/>
        <end position="170"/>
    </location>
</feature>
<evidence type="ECO:0000256" key="2">
    <source>
        <dbReference type="ARBA" id="ARBA00009605"/>
    </source>
</evidence>
<evidence type="ECO:0000313" key="18">
    <source>
        <dbReference type="EMBL" id="QEO33305.1"/>
    </source>
</evidence>
<reference evidence="18" key="1">
    <citation type="submission" date="2019-02" db="EMBL/GenBank/DDBJ databases">
        <title>Identification and functional characterization of TGF-beta receptor type-2 in the sea urchin Mesocentrotus nudus.</title>
        <authorList>
            <person name="Zhan Y.Y."/>
            <person name="Li Y.Y."/>
            <person name="Chang Y.Q."/>
        </authorList>
    </citation>
    <scope>NUCLEOTIDE SEQUENCE</scope>
</reference>
<dbReference type="Pfam" id="PF07714">
    <property type="entry name" value="PK_Tyr_Ser-Thr"/>
    <property type="match status" value="1"/>
</dbReference>
<feature type="region of interest" description="Disordered" evidence="15">
    <location>
        <begin position="136"/>
        <end position="170"/>
    </location>
</feature>
<dbReference type="GO" id="GO:0071363">
    <property type="term" value="P:cellular response to growth factor stimulus"/>
    <property type="evidence" value="ECO:0007669"/>
    <property type="project" value="TreeGrafter"/>
</dbReference>
<evidence type="ECO:0000256" key="3">
    <source>
        <dbReference type="ARBA" id="ARBA00022527"/>
    </source>
</evidence>
<dbReference type="PROSITE" id="PS00107">
    <property type="entry name" value="PROTEIN_KINASE_ATP"/>
    <property type="match status" value="1"/>
</dbReference>
<dbReference type="Gene3D" id="1.10.510.10">
    <property type="entry name" value="Transferase(Phosphotransferase) domain 1"/>
    <property type="match status" value="1"/>
</dbReference>
<feature type="chain" id="PRO_5022826273" description="Serine/threonine-protein kinase receptor" evidence="16">
    <location>
        <begin position="19"/>
        <end position="592"/>
    </location>
</feature>
<protein>
    <recommendedName>
        <fullName evidence="14">Serine/threonine-protein kinase receptor</fullName>
        <ecNumber evidence="14">2.7.11.30</ecNumber>
    </recommendedName>
</protein>
<sequence>MDIKINLIFMMFVPFVVTVSLGAASAFECLDCSDVPVDCDAESCVPTSCTTSVPCVGYCLIATFPDMSPMTNGSDPSSQNINGMFTCINETNPEIVGKKHCQAHLDDYSYAAEGSYSCSCASDGCNKVLYTAEATIPEEPTVPPSSEPDATTKTKDPPIENTDPNRTDEARKGQLLDREILVIVVCSVVPAVLLTIVIAVAGYIHVTRYRQPMMDELNTQTQTSNTESTSIDMTTDESETKRLGEYSPPDSPLHLNGNYLPITLDELIGKGRFGAVWRAHWKINNGTKERTVAVKVFLEYDSASWNVEKELFTDHSVMMRHEHIVQFISAEVRRVSVTSPTRQYWLITKYYKNGSLHDYLRQRSVNWIDLCKLCGSAARGLAHLHAETYGSHGLHKVPVAHRDLKSTNILVKDDGSCAIADFGLAIRLDPQSSTDHLANSGQVGTPRYMSPEALECKVNLQDIESFKQMDTYALALILWEITSRCTLLKDINEYELPFSRSLGERRASLEMMKTLVVLRRERPPITDEWLRNPGLTIIKNTVVDCWDEDPEARLTASCVEARFQELILWHEGEPHAQSFYTSKGKRGRTTLV</sequence>
<dbReference type="InterPro" id="IPR017441">
    <property type="entry name" value="Protein_kinase_ATP_BS"/>
</dbReference>
<dbReference type="InterPro" id="IPR000333">
    <property type="entry name" value="TGFB_receptor"/>
</dbReference>
<dbReference type="GO" id="GO:0005886">
    <property type="term" value="C:plasma membrane"/>
    <property type="evidence" value="ECO:0007669"/>
    <property type="project" value="TreeGrafter"/>
</dbReference>
<proteinExistence type="evidence at transcript level"/>
<evidence type="ECO:0000256" key="9">
    <source>
        <dbReference type="ARBA" id="ARBA00022840"/>
    </source>
</evidence>
<dbReference type="PROSITE" id="PS00108">
    <property type="entry name" value="PROTEIN_KINASE_ST"/>
    <property type="match status" value="1"/>
</dbReference>
<keyword evidence="7 13" id="KW-0547">Nucleotide-binding</keyword>
<organism evidence="18">
    <name type="scientific">Mesocentrotus nudus</name>
    <name type="common">Sea urchin</name>
    <name type="synonym">Strongylocentrotus nudus</name>
    <dbReference type="NCBI Taxonomy" id="7666"/>
    <lineage>
        <taxon>Eukaryota</taxon>
        <taxon>Metazoa</taxon>
        <taxon>Echinodermata</taxon>
        <taxon>Eleutherozoa</taxon>
        <taxon>Echinozoa</taxon>
        <taxon>Echinoidea</taxon>
        <taxon>Euechinoidea</taxon>
        <taxon>Echinacea</taxon>
        <taxon>Camarodonta</taxon>
        <taxon>Echinidea</taxon>
        <taxon>Strongylocentrotidae</taxon>
        <taxon>Mesocentrotus</taxon>
    </lineage>
</organism>